<feature type="chain" id="PRO_5012184885" description="Entry exclusion lipoprotein TrbK" evidence="1">
    <location>
        <begin position="20"/>
        <end position="71"/>
    </location>
</feature>
<dbReference type="OrthoDB" id="7870099at2"/>
<name>A0A1N7MXG7_9RHOB</name>
<evidence type="ECO:0000313" key="2">
    <source>
        <dbReference type="EMBL" id="SIS90708.1"/>
    </source>
</evidence>
<reference evidence="3" key="1">
    <citation type="submission" date="2017-01" db="EMBL/GenBank/DDBJ databases">
        <authorList>
            <person name="Varghese N."/>
            <person name="Submissions S."/>
        </authorList>
    </citation>
    <scope>NUCLEOTIDE SEQUENCE [LARGE SCALE GENOMIC DNA]</scope>
    <source>
        <strain evidence="3">DSM 18714</strain>
    </source>
</reference>
<evidence type="ECO:0000313" key="3">
    <source>
        <dbReference type="Proteomes" id="UP000186098"/>
    </source>
</evidence>
<dbReference type="Proteomes" id="UP000186098">
    <property type="component" value="Unassembled WGS sequence"/>
</dbReference>
<evidence type="ECO:0000256" key="1">
    <source>
        <dbReference type="SAM" id="SignalP"/>
    </source>
</evidence>
<protein>
    <recommendedName>
        <fullName evidence="4">Entry exclusion lipoprotein TrbK</fullName>
    </recommendedName>
</protein>
<feature type="signal peptide" evidence="1">
    <location>
        <begin position="1"/>
        <end position="19"/>
    </location>
</feature>
<accession>A0A1N7MXG7</accession>
<dbReference type="RefSeq" id="WP_076367614.1">
    <property type="nucleotide sequence ID" value="NZ_FTOM01000011.1"/>
</dbReference>
<dbReference type="EMBL" id="FTOM01000011">
    <property type="protein sequence ID" value="SIS90708.1"/>
    <property type="molecule type" value="Genomic_DNA"/>
</dbReference>
<organism evidence="2 3">
    <name type="scientific">Phaeovulum vinaykumarii</name>
    <dbReference type="NCBI Taxonomy" id="407234"/>
    <lineage>
        <taxon>Bacteria</taxon>
        <taxon>Pseudomonadati</taxon>
        <taxon>Pseudomonadota</taxon>
        <taxon>Alphaproteobacteria</taxon>
        <taxon>Rhodobacterales</taxon>
        <taxon>Paracoccaceae</taxon>
        <taxon>Phaeovulum</taxon>
    </lineage>
</organism>
<keyword evidence="1" id="KW-0732">Signal</keyword>
<dbReference type="AlphaFoldDB" id="A0A1N7MXG7"/>
<gene>
    <name evidence="2" type="ORF">SAMN05421795_11124</name>
</gene>
<dbReference type="STRING" id="407234.SAMN05421795_11124"/>
<evidence type="ECO:0008006" key="4">
    <source>
        <dbReference type="Google" id="ProtNLM"/>
    </source>
</evidence>
<keyword evidence="3" id="KW-1185">Reference proteome</keyword>
<dbReference type="PROSITE" id="PS51257">
    <property type="entry name" value="PROKAR_LIPOPROTEIN"/>
    <property type="match status" value="1"/>
</dbReference>
<proteinExistence type="predicted"/>
<sequence>MTPIITRSLAVLSLGLTLAACTQHEAPKANCFNFRQTQPQAGEAATRLSTKGVEVADRGKACEFVLPGTDD</sequence>